<evidence type="ECO:0000313" key="2">
    <source>
        <dbReference type="EnsemblMetazoa" id="G19427.1:cds"/>
    </source>
</evidence>
<evidence type="ECO:0000256" key="1">
    <source>
        <dbReference type="SAM" id="MobiDB-lite"/>
    </source>
</evidence>
<protein>
    <submittedName>
        <fullName evidence="2">Uncharacterized protein</fullName>
    </submittedName>
</protein>
<name>A0A8W8JLY9_MAGGI</name>
<dbReference type="Gene3D" id="3.30.1370.10">
    <property type="entry name" value="K Homology domain, type 1"/>
    <property type="match status" value="1"/>
</dbReference>
<sequence>MGLWIRAASKSLLREPEQTCRTITAKPLQTGPSSSVVSVAPARTRRESPQSPCGVGRQRVRSVFASEGGNAPGAGPETALSLCSRSVQTEANFPRVRIRSIHNKSPQSGQGKLSLAILKIRGKGYLMRSFGPAYVKAGRGEVEGKEYVMTPEGEDDLKKMQLMELAILNGTYRDSKAIPLAHAFGLPWNAQLQTMQMLGQFDTSGLDHKSILKTSDYQFSEAPRFLTAASPLTAGISQLRSPTPAGAPLILAPRMPQVATSSATMINPPPLVSPTDSAATGLIRQPVQCLRYEGPWTLYGHTLTQGWLFHKFGGSCAYETNSNPPEHLKNKSELQNTGSGASIKGSNARHLTLSPTMFYSQ</sequence>
<dbReference type="InterPro" id="IPR036612">
    <property type="entry name" value="KH_dom_type_1_sf"/>
</dbReference>
<dbReference type="Proteomes" id="UP000005408">
    <property type="component" value="Unassembled WGS sequence"/>
</dbReference>
<dbReference type="EnsemblMetazoa" id="G19427.1">
    <property type="protein sequence ID" value="G19427.1:cds"/>
    <property type="gene ID" value="G19427"/>
</dbReference>
<reference evidence="2" key="1">
    <citation type="submission" date="2022-08" db="UniProtKB">
        <authorList>
            <consortium name="EnsemblMetazoa"/>
        </authorList>
    </citation>
    <scope>IDENTIFICATION</scope>
    <source>
        <strain evidence="2">05x7-T-G4-1.051#20</strain>
    </source>
</reference>
<evidence type="ECO:0000313" key="3">
    <source>
        <dbReference type="Proteomes" id="UP000005408"/>
    </source>
</evidence>
<organism evidence="2 3">
    <name type="scientific">Magallana gigas</name>
    <name type="common">Pacific oyster</name>
    <name type="synonym">Crassostrea gigas</name>
    <dbReference type="NCBI Taxonomy" id="29159"/>
    <lineage>
        <taxon>Eukaryota</taxon>
        <taxon>Metazoa</taxon>
        <taxon>Spiralia</taxon>
        <taxon>Lophotrochozoa</taxon>
        <taxon>Mollusca</taxon>
        <taxon>Bivalvia</taxon>
        <taxon>Autobranchia</taxon>
        <taxon>Pteriomorphia</taxon>
        <taxon>Ostreida</taxon>
        <taxon>Ostreoidea</taxon>
        <taxon>Ostreidae</taxon>
        <taxon>Magallana</taxon>
    </lineage>
</organism>
<dbReference type="AlphaFoldDB" id="A0A8W8JLY9"/>
<accession>A0A8W8JLY9</accession>
<keyword evidence="3" id="KW-1185">Reference proteome</keyword>
<dbReference type="GO" id="GO:0003723">
    <property type="term" value="F:RNA binding"/>
    <property type="evidence" value="ECO:0007669"/>
    <property type="project" value="InterPro"/>
</dbReference>
<feature type="region of interest" description="Disordered" evidence="1">
    <location>
        <begin position="323"/>
        <end position="346"/>
    </location>
</feature>
<feature type="region of interest" description="Disordered" evidence="1">
    <location>
        <begin position="27"/>
        <end position="57"/>
    </location>
</feature>
<proteinExistence type="predicted"/>